<dbReference type="STRING" id="9258.ENSOANP00000032382"/>
<dbReference type="InterPro" id="IPR000048">
    <property type="entry name" value="IQ_motif_EF-hand-BS"/>
</dbReference>
<gene>
    <name evidence="3" type="primary">LRRIQ3</name>
</gene>
<dbReference type="Gene3D" id="3.80.10.10">
    <property type="entry name" value="Ribonuclease Inhibitor"/>
    <property type="match status" value="1"/>
</dbReference>
<reference evidence="3" key="2">
    <citation type="submission" date="2025-08" db="UniProtKB">
        <authorList>
            <consortium name="Ensembl"/>
        </authorList>
    </citation>
    <scope>IDENTIFICATION</scope>
    <source>
        <strain evidence="3">Glennie</strain>
    </source>
</reference>
<feature type="compositionally biased region" description="Pro residues" evidence="2">
    <location>
        <begin position="686"/>
        <end position="696"/>
    </location>
</feature>
<reference evidence="3 4" key="1">
    <citation type="journal article" date="2008" name="Nature">
        <title>Genome analysis of the platypus reveals unique signatures of evolution.</title>
        <authorList>
            <person name="Warren W.C."/>
            <person name="Hillier L.W."/>
            <person name="Marshall Graves J.A."/>
            <person name="Birney E."/>
            <person name="Ponting C.P."/>
            <person name="Grutzner F."/>
            <person name="Belov K."/>
            <person name="Miller W."/>
            <person name="Clarke L."/>
            <person name="Chinwalla A.T."/>
            <person name="Yang S.P."/>
            <person name="Heger A."/>
            <person name="Locke D.P."/>
            <person name="Miethke P."/>
            <person name="Waters P.D."/>
            <person name="Veyrunes F."/>
            <person name="Fulton L."/>
            <person name="Fulton B."/>
            <person name="Graves T."/>
            <person name="Wallis J."/>
            <person name="Puente X.S."/>
            <person name="Lopez-Otin C."/>
            <person name="Ordonez G.R."/>
            <person name="Eichler E.E."/>
            <person name="Chen L."/>
            <person name="Cheng Z."/>
            <person name="Deakin J.E."/>
            <person name="Alsop A."/>
            <person name="Thompson K."/>
            <person name="Kirby P."/>
            <person name="Papenfuss A.T."/>
            <person name="Wakefield M.J."/>
            <person name="Olender T."/>
            <person name="Lancet D."/>
            <person name="Huttley G.A."/>
            <person name="Smit A.F."/>
            <person name="Pask A."/>
            <person name="Temple-Smith P."/>
            <person name="Batzer M.A."/>
            <person name="Walker J.A."/>
            <person name="Konkel M.K."/>
            <person name="Harris R.S."/>
            <person name="Whittington C.M."/>
            <person name="Wong E.S."/>
            <person name="Gemmell N.J."/>
            <person name="Buschiazzo E."/>
            <person name="Vargas Jentzsch I.M."/>
            <person name="Merkel A."/>
            <person name="Schmitz J."/>
            <person name="Zemann A."/>
            <person name="Churakov G."/>
            <person name="Kriegs J.O."/>
            <person name="Brosius J."/>
            <person name="Murchison E.P."/>
            <person name="Sachidanandam R."/>
            <person name="Smith C."/>
            <person name="Hannon G.J."/>
            <person name="Tsend-Ayush E."/>
            <person name="McMillan D."/>
            <person name="Attenborough R."/>
            <person name="Rens W."/>
            <person name="Ferguson-Smith M."/>
            <person name="Lefevre C.M."/>
            <person name="Sharp J.A."/>
            <person name="Nicholas K.R."/>
            <person name="Ray D.A."/>
            <person name="Kube M."/>
            <person name="Reinhardt R."/>
            <person name="Pringle T.H."/>
            <person name="Taylor J."/>
            <person name="Jones R.C."/>
            <person name="Nixon B."/>
            <person name="Dacheux J.L."/>
            <person name="Niwa H."/>
            <person name="Sekita Y."/>
            <person name="Huang X."/>
            <person name="Stark A."/>
            <person name="Kheradpour P."/>
            <person name="Kellis M."/>
            <person name="Flicek P."/>
            <person name="Chen Y."/>
            <person name="Webber C."/>
            <person name="Hardison R."/>
            <person name="Nelson J."/>
            <person name="Hallsworth-Pepin K."/>
            <person name="Delehaunty K."/>
            <person name="Markovic C."/>
            <person name="Minx P."/>
            <person name="Feng Y."/>
            <person name="Kremitzki C."/>
            <person name="Mitreva M."/>
            <person name="Glasscock J."/>
            <person name="Wylie T."/>
            <person name="Wohldmann P."/>
            <person name="Thiru P."/>
            <person name="Nhan M.N."/>
            <person name="Pohl C.S."/>
            <person name="Smith S.M."/>
            <person name="Hou S."/>
            <person name="Nefedov M."/>
            <person name="de Jong P.J."/>
            <person name="Renfree M.B."/>
            <person name="Mardis E.R."/>
            <person name="Wilson R.K."/>
        </authorList>
    </citation>
    <scope>NUCLEOTIDE SEQUENCE [LARGE SCALE GENOMIC DNA]</scope>
    <source>
        <strain evidence="3 4">Glennie</strain>
    </source>
</reference>
<dbReference type="GeneID" id="103170226"/>
<dbReference type="KEGG" id="oaa:103170226"/>
<dbReference type="eggNOG" id="KOG0531">
    <property type="taxonomic scope" value="Eukaryota"/>
</dbReference>
<dbReference type="InterPro" id="IPR052859">
    <property type="entry name" value="LRR-IQ_domain_protein"/>
</dbReference>
<dbReference type="PROSITE" id="PS50096">
    <property type="entry name" value="IQ"/>
    <property type="match status" value="1"/>
</dbReference>
<dbReference type="RefSeq" id="XP_028919380.1">
    <property type="nucleotide sequence ID" value="XM_029063547.1"/>
</dbReference>
<dbReference type="Pfam" id="PF14580">
    <property type="entry name" value="LRR_9"/>
    <property type="match status" value="1"/>
</dbReference>
<evidence type="ECO:0000256" key="2">
    <source>
        <dbReference type="SAM" id="MobiDB-lite"/>
    </source>
</evidence>
<organism evidence="3 4">
    <name type="scientific">Ornithorhynchus anatinus</name>
    <name type="common">Duckbill platypus</name>
    <dbReference type="NCBI Taxonomy" id="9258"/>
    <lineage>
        <taxon>Eukaryota</taxon>
        <taxon>Metazoa</taxon>
        <taxon>Chordata</taxon>
        <taxon>Craniata</taxon>
        <taxon>Vertebrata</taxon>
        <taxon>Euteleostomi</taxon>
        <taxon>Mammalia</taxon>
        <taxon>Monotremata</taxon>
        <taxon>Ornithorhynchidae</taxon>
        <taxon>Ornithorhynchus</taxon>
    </lineage>
</organism>
<accession>K7EFS5</accession>
<dbReference type="Pfam" id="PF00612">
    <property type="entry name" value="IQ"/>
    <property type="match status" value="1"/>
</dbReference>
<dbReference type="Proteomes" id="UP000002279">
    <property type="component" value="Chromosome 4"/>
</dbReference>
<dbReference type="CTD" id="127255"/>
<dbReference type="PROSITE" id="PS51450">
    <property type="entry name" value="LRR"/>
    <property type="match status" value="2"/>
</dbReference>
<dbReference type="OMA" id="KLPICTS"/>
<sequence length="696" mass="81266">MATEQHPSFLPSMLPSNQPSILPSIRPSILPSTHPSVHVIGGPSQPGLPPIVCVRTLGMIESMEKATENFAVRKIINQNQVNDLKDLLFVKFSGLHLRSVENLQCCLSLKVCILSNNYIQNIDAFEFCFQLVKLDLHGNQMQSLPGSKFWTRLKKLKLLYLHDNGFGSLESVSSLSSCPNLIILTMFDTPVSLKKAYRHFVVNCVQSLKVLDHYVISDEEIIQDWHLPDKYKTFSRHLFLDLCPVLGKKTSFVEEMNVITNILSKVNTIVAQYSPVVIVQKWIRGYLTRRRYRKIFRLKRKWQRHYSFSGAKQIYVFYKPTMYDKSFMYHIFKSAQKTEKGKITTGTPIVHAVDLQTLSGFHSAGHKELASYVLSELKRKEKAAPIKGGHRVQKYYFKDEEDLNVEENLDMNFRISISKAPVYEPQPEKNIGMFYQQLKQDHQPVISRFAPILHHTLKHKIDYDQVRKEKRPFAKTHSTVQLAPLYAIDKIYKEKNKCEEWRKRAHNIHQLQMDRNEMNQNVREFFEEKKGYVQKRYEKDNKKIKESLEKVQLRRSKLIKEARQRMSQFLEEKRQNAAERLLAQSFSNQHAALTKELFKLDRSRKKEDILEEKSSIVKECKEHHKHWKEVVRKKQVEGRALKHAKLREENLAVNICAFQMANERILQAKAKVAMMRKQSPHTSPSDPIPTFPFLPE</sequence>
<evidence type="ECO:0000313" key="3">
    <source>
        <dbReference type="Ensembl" id="ENSOANP00000032382.2"/>
    </source>
</evidence>
<dbReference type="FunCoup" id="K7EFS5">
    <property type="interactions" value="14"/>
</dbReference>
<dbReference type="HOGENOM" id="CLU_973073_0_0_1"/>
<keyword evidence="4" id="KW-1185">Reference proteome</keyword>
<dbReference type="SUPFAM" id="SSF52058">
    <property type="entry name" value="L domain-like"/>
    <property type="match status" value="1"/>
</dbReference>
<reference evidence="3" key="3">
    <citation type="submission" date="2025-09" db="UniProtKB">
        <authorList>
            <consortium name="Ensembl"/>
        </authorList>
    </citation>
    <scope>IDENTIFICATION</scope>
    <source>
        <strain evidence="3">Glennie</strain>
    </source>
</reference>
<dbReference type="Ensembl" id="ENSOANT00000041630.2">
    <property type="protein sequence ID" value="ENSOANP00000032382.2"/>
    <property type="gene ID" value="ENSOANG00000030110.2"/>
</dbReference>
<evidence type="ECO:0000256" key="1">
    <source>
        <dbReference type="SAM" id="Coils"/>
    </source>
</evidence>
<dbReference type="InterPro" id="IPR032675">
    <property type="entry name" value="LRR_dom_sf"/>
</dbReference>
<feature type="coiled-coil region" evidence="1">
    <location>
        <begin position="508"/>
        <end position="579"/>
    </location>
</feature>
<evidence type="ECO:0000313" key="4">
    <source>
        <dbReference type="Proteomes" id="UP000002279"/>
    </source>
</evidence>
<dbReference type="PANTHER" id="PTHR46723">
    <property type="entry name" value="LEUCINE-RICH REPEAT AND IQ DOMAIN-CONTAINING PROTEIN 3"/>
    <property type="match status" value="1"/>
</dbReference>
<feature type="region of interest" description="Disordered" evidence="2">
    <location>
        <begin position="676"/>
        <end position="696"/>
    </location>
</feature>
<dbReference type="GeneTree" id="ENSGT00390000004404"/>
<dbReference type="Bgee" id="ENSOANG00000030110">
    <property type="expression patterns" value="Expressed in testis"/>
</dbReference>
<dbReference type="OrthoDB" id="676979at2759"/>
<dbReference type="PANTHER" id="PTHR46723:SF1">
    <property type="entry name" value="LEUCINE-RICH REPEAT AND IQ DOMAIN-CONTAINING PROTEIN 3"/>
    <property type="match status" value="1"/>
</dbReference>
<dbReference type="InterPro" id="IPR001611">
    <property type="entry name" value="Leu-rich_rpt"/>
</dbReference>
<protein>
    <submittedName>
        <fullName evidence="3">Leucine rich repeats and IQ motif containing 3</fullName>
    </submittedName>
</protein>
<proteinExistence type="predicted"/>
<name>K7EFS5_ORNAN</name>
<dbReference type="AlphaFoldDB" id="K7EFS5"/>
<keyword evidence="1" id="KW-0175">Coiled coil</keyword>
<dbReference type="InParanoid" id="K7EFS5"/>